<protein>
    <submittedName>
        <fullName evidence="1">Uncharacterized protein</fullName>
    </submittedName>
</protein>
<dbReference type="EMBL" id="CM037151">
    <property type="protein sequence ID" value="KAH7841987.1"/>
    <property type="molecule type" value="Genomic_DNA"/>
</dbReference>
<comment type="caution">
    <text evidence="1">The sequence shown here is derived from an EMBL/GenBank/DDBJ whole genome shotgun (WGS) entry which is preliminary data.</text>
</comment>
<proteinExistence type="predicted"/>
<accession>A0ACB7XM69</accession>
<evidence type="ECO:0000313" key="2">
    <source>
        <dbReference type="Proteomes" id="UP000828048"/>
    </source>
</evidence>
<reference evidence="1 2" key="1">
    <citation type="journal article" date="2021" name="Hortic Res">
        <title>High-quality reference genome and annotation aids understanding of berry development for evergreen blueberry (Vaccinium darrowii).</title>
        <authorList>
            <person name="Yu J."/>
            <person name="Hulse-Kemp A.M."/>
            <person name="Babiker E."/>
            <person name="Staton M."/>
        </authorList>
    </citation>
    <scope>NUCLEOTIDE SEQUENCE [LARGE SCALE GENOMIC DNA]</scope>
    <source>
        <strain evidence="2">cv. NJ 8807/NJ 8810</strain>
        <tissue evidence="1">Young leaf</tissue>
    </source>
</reference>
<keyword evidence="2" id="KW-1185">Reference proteome</keyword>
<name>A0ACB7XM69_9ERIC</name>
<gene>
    <name evidence="1" type="ORF">Vadar_000195</name>
</gene>
<organism evidence="1 2">
    <name type="scientific">Vaccinium darrowii</name>
    <dbReference type="NCBI Taxonomy" id="229202"/>
    <lineage>
        <taxon>Eukaryota</taxon>
        <taxon>Viridiplantae</taxon>
        <taxon>Streptophyta</taxon>
        <taxon>Embryophyta</taxon>
        <taxon>Tracheophyta</taxon>
        <taxon>Spermatophyta</taxon>
        <taxon>Magnoliopsida</taxon>
        <taxon>eudicotyledons</taxon>
        <taxon>Gunneridae</taxon>
        <taxon>Pentapetalae</taxon>
        <taxon>asterids</taxon>
        <taxon>Ericales</taxon>
        <taxon>Ericaceae</taxon>
        <taxon>Vaccinioideae</taxon>
        <taxon>Vaccinieae</taxon>
        <taxon>Vaccinium</taxon>
    </lineage>
</organism>
<dbReference type="Proteomes" id="UP000828048">
    <property type="component" value="Chromosome 1"/>
</dbReference>
<evidence type="ECO:0000313" key="1">
    <source>
        <dbReference type="EMBL" id="KAH7841987.1"/>
    </source>
</evidence>
<sequence>MDPSQHSDNPMHPNLYKAVKDGRVEDLDQYIDLFDTQLTSNHNTILHVAAHFGKEQHHGIVQALIECAKELDSLDPESASGTRLEILRTINADGDTALYLAVREGDAEIVSLLIAEDPDFQHPPNKAEETPLYLAAERKNGDSMVESILASSKSPAYTGPSGRTALHATIIFRQTESTSTDRLDFQHPANKAEKTPSYLAAERYNGDSIVESILASNESLAYIGRSGRTALHARVIFENTGVLLSTSIFLQPTNGRAQLSMKSPEICQKFY</sequence>